<keyword evidence="2" id="KW-1185">Reference proteome</keyword>
<dbReference type="PaxDb" id="6239-Y53H1A.7"/>
<proteinExistence type="predicted"/>
<dbReference type="Proteomes" id="UP000001940">
    <property type="component" value="Chromosome I"/>
</dbReference>
<dbReference type="AGR" id="WB:WBGene00206528"/>
<dbReference type="KEGG" id="cel:CELE_Y53H1A.7"/>
<dbReference type="AlphaFoldDB" id="G2HK13"/>
<dbReference type="InParanoid" id="G2HK13"/>
<protein>
    <submittedName>
        <fullName evidence="1">Ubiquitin-like domain-containing protein</fullName>
    </submittedName>
</protein>
<accession>G2HK13</accession>
<gene>
    <name evidence="1" type="ORF">CELE_Y53H1A.7</name>
    <name evidence="1 3" type="ORF">Y53H1A.7</name>
</gene>
<dbReference type="WormBase" id="Y53H1A.7">
    <property type="protein sequence ID" value="CE46200"/>
    <property type="gene ID" value="WBGene00206528"/>
</dbReference>
<dbReference type="HOGENOM" id="CLU_2005942_0_0_1"/>
<dbReference type="GeneID" id="13182058"/>
<evidence type="ECO:0000313" key="3">
    <source>
        <dbReference type="WormBase" id="Y53H1A.7"/>
    </source>
</evidence>
<dbReference type="Bgee" id="WBGene00206528">
    <property type="expression patterns" value="Expressed in embryo and 3 other cell types or tissues"/>
</dbReference>
<reference evidence="1 2" key="1">
    <citation type="journal article" date="1998" name="Science">
        <title>Genome sequence of the nematode C. elegans: a platform for investigating biology.</title>
        <authorList>
            <consortium name="The C. elegans sequencing consortium"/>
            <person name="Sulson J.E."/>
            <person name="Waterston R."/>
        </authorList>
    </citation>
    <scope>NUCLEOTIDE SEQUENCE [LARGE SCALE GENOMIC DNA]</scope>
    <source>
        <strain evidence="1 2">Bristol N2</strain>
    </source>
</reference>
<evidence type="ECO:0000313" key="1">
    <source>
        <dbReference type="EMBL" id="CCD31146.1"/>
    </source>
</evidence>
<organism evidence="1 2">
    <name type="scientific">Caenorhabditis elegans</name>
    <dbReference type="NCBI Taxonomy" id="6239"/>
    <lineage>
        <taxon>Eukaryota</taxon>
        <taxon>Metazoa</taxon>
        <taxon>Ecdysozoa</taxon>
        <taxon>Nematoda</taxon>
        <taxon>Chromadorea</taxon>
        <taxon>Rhabditida</taxon>
        <taxon>Rhabditina</taxon>
        <taxon>Rhabditomorpha</taxon>
        <taxon>Rhabditoidea</taxon>
        <taxon>Rhabditidae</taxon>
        <taxon>Peloderinae</taxon>
        <taxon>Caenorhabditis</taxon>
    </lineage>
</organism>
<evidence type="ECO:0000313" key="2">
    <source>
        <dbReference type="Proteomes" id="UP000001940"/>
    </source>
</evidence>
<dbReference type="EMBL" id="BX284601">
    <property type="protein sequence ID" value="CCD31146.1"/>
    <property type="molecule type" value="Genomic_DNA"/>
</dbReference>
<dbReference type="RefSeq" id="NP_001251581.1">
    <property type="nucleotide sequence ID" value="NM_001264652.1"/>
</dbReference>
<dbReference type="CTD" id="13182058"/>
<sequence length="124" mass="14224">MARVTVTIKDCGSHTDTVIEVKRHFEEPKEEKFTLVDNKLIRLTDGMPKQYQEKKNNVETTKGDWLGHVAWVDTSDRAALPRTVTCNCHPHYGQLGPKLHTPTLCIYFDFLYYSKPRSGTLVCL</sequence>
<name>G2HK13_CAEEL</name>